<dbReference type="EMBL" id="SIRE01000005">
    <property type="protein sequence ID" value="TBL80123.1"/>
    <property type="molecule type" value="Genomic_DNA"/>
</dbReference>
<accession>A0A4Q9DT72</accession>
<dbReference type="InterPro" id="IPR036812">
    <property type="entry name" value="NAD(P)_OxRdtase_dom_sf"/>
</dbReference>
<dbReference type="FunFam" id="3.20.20.100:FF:000004">
    <property type="entry name" value="Oxidoreductase, aldo/keto reductase"/>
    <property type="match status" value="1"/>
</dbReference>
<keyword evidence="1" id="KW-0560">Oxidoreductase</keyword>
<proteinExistence type="predicted"/>
<dbReference type="GO" id="GO:0005829">
    <property type="term" value="C:cytosol"/>
    <property type="evidence" value="ECO:0007669"/>
    <property type="project" value="UniProtKB-ARBA"/>
</dbReference>
<evidence type="ECO:0000259" key="2">
    <source>
        <dbReference type="Pfam" id="PF00248"/>
    </source>
</evidence>
<evidence type="ECO:0000313" key="3">
    <source>
        <dbReference type="EMBL" id="TBL80123.1"/>
    </source>
</evidence>
<dbReference type="PANTHER" id="PTHR43364:SF5">
    <property type="entry name" value="REDUCTASE"/>
    <property type="match status" value="1"/>
</dbReference>
<dbReference type="Proteomes" id="UP000293142">
    <property type="component" value="Unassembled WGS sequence"/>
</dbReference>
<dbReference type="PANTHER" id="PTHR43364">
    <property type="entry name" value="NADH-SPECIFIC METHYLGLYOXAL REDUCTASE-RELATED"/>
    <property type="match status" value="1"/>
</dbReference>
<dbReference type="SUPFAM" id="SSF51430">
    <property type="entry name" value="NAD(P)-linked oxidoreductase"/>
    <property type="match status" value="1"/>
</dbReference>
<dbReference type="AlphaFoldDB" id="A0A4Q9DT72"/>
<dbReference type="Gene3D" id="3.20.20.100">
    <property type="entry name" value="NADP-dependent oxidoreductase domain"/>
    <property type="match status" value="1"/>
</dbReference>
<name>A0A4Q9DT72_9BACL</name>
<keyword evidence="4" id="KW-1185">Reference proteome</keyword>
<sequence length="342" mass="38274">MKYGYLGRSGMRVSRLCLGTAAFGGLVSKQGEYASISEKEAFRIMDAALDAGINFFDTANVYGGVRHRGMDMGQRGITEEIIGRWFAQGGNRREKVVLGTKVGRVFEQDDLDGPNKAQGLSLYKIRRHFEASLRRLQTDHIELYQMHHVDRSVGWDELWEALESLVRQGKADYIGSCNFAGTDLQKAQAVAKDRRFMGLISEQQGYNLLNRYPETDVLPAAKELGIGVTIWSPLARGLLALDVTRPITRTLTDDAQMLLDNYRAQMEQFSALCRDLGEKEANVALAWLLANPAVASPVIGPSSVEELEDTLRAVDIHLDESVMRRIDEIFPRPQEVSMFKKS</sequence>
<dbReference type="InterPro" id="IPR023210">
    <property type="entry name" value="NADP_OxRdtase_dom"/>
</dbReference>
<organism evidence="3 4">
    <name type="scientific">Paenibacillus thalictri</name>
    <dbReference type="NCBI Taxonomy" id="2527873"/>
    <lineage>
        <taxon>Bacteria</taxon>
        <taxon>Bacillati</taxon>
        <taxon>Bacillota</taxon>
        <taxon>Bacilli</taxon>
        <taxon>Bacillales</taxon>
        <taxon>Paenibacillaceae</taxon>
        <taxon>Paenibacillus</taxon>
    </lineage>
</organism>
<evidence type="ECO:0000313" key="4">
    <source>
        <dbReference type="Proteomes" id="UP000293142"/>
    </source>
</evidence>
<dbReference type="GO" id="GO:0016491">
    <property type="term" value="F:oxidoreductase activity"/>
    <property type="evidence" value="ECO:0007669"/>
    <property type="project" value="UniProtKB-KW"/>
</dbReference>
<dbReference type="InterPro" id="IPR050523">
    <property type="entry name" value="AKR_Detox_Biosynth"/>
</dbReference>
<gene>
    <name evidence="3" type="ORF">EYB31_06770</name>
</gene>
<dbReference type="Pfam" id="PF00248">
    <property type="entry name" value="Aldo_ket_red"/>
    <property type="match status" value="1"/>
</dbReference>
<protein>
    <submittedName>
        <fullName evidence="3">Aldo/keto reductase</fullName>
    </submittedName>
</protein>
<dbReference type="OrthoDB" id="9773828at2"/>
<reference evidence="3 4" key="1">
    <citation type="submission" date="2019-02" db="EMBL/GenBank/DDBJ databases">
        <title>Paenibacillus sp. nov., isolated from surface-sterilized tissue of Thalictrum simplex L.</title>
        <authorList>
            <person name="Tuo L."/>
        </authorList>
    </citation>
    <scope>NUCLEOTIDE SEQUENCE [LARGE SCALE GENOMIC DNA]</scope>
    <source>
        <strain evidence="3 4">N2SHLJ1</strain>
    </source>
</reference>
<evidence type="ECO:0000256" key="1">
    <source>
        <dbReference type="ARBA" id="ARBA00023002"/>
    </source>
</evidence>
<dbReference type="RefSeq" id="WP_131012538.1">
    <property type="nucleotide sequence ID" value="NZ_SIRE01000005.1"/>
</dbReference>
<comment type="caution">
    <text evidence="3">The sequence shown here is derived from an EMBL/GenBank/DDBJ whole genome shotgun (WGS) entry which is preliminary data.</text>
</comment>
<feature type="domain" description="NADP-dependent oxidoreductase" evidence="2">
    <location>
        <begin position="15"/>
        <end position="329"/>
    </location>
</feature>